<comment type="function">
    <text evidence="1">Thiol-specific peroxidase that catalyzes the reduction of hydrogen peroxide and organic hydroperoxides to water and alcohols, respectively. Plays a role in cell protection against oxidative stress by detoxifying peroxides and as sensor of hydrogen peroxide-mediated signaling events.</text>
</comment>
<comment type="caution">
    <text evidence="14">The sequence shown here is derived from an EMBL/GenBank/DDBJ whole genome shotgun (WGS) entry which is preliminary data.</text>
</comment>
<evidence type="ECO:0000313" key="14">
    <source>
        <dbReference type="EMBL" id="MBD8527647.1"/>
    </source>
</evidence>
<evidence type="ECO:0000256" key="12">
    <source>
        <dbReference type="SAM" id="SignalP"/>
    </source>
</evidence>
<dbReference type="CDD" id="cd02970">
    <property type="entry name" value="PRX_like2"/>
    <property type="match status" value="1"/>
</dbReference>
<accession>A0AAW3ZTC8</accession>
<keyword evidence="4" id="KW-0049">Antioxidant</keyword>
<proteinExistence type="inferred from homology"/>
<evidence type="ECO:0000259" key="13">
    <source>
        <dbReference type="PROSITE" id="PS51352"/>
    </source>
</evidence>
<dbReference type="PROSITE" id="PS51352">
    <property type="entry name" value="THIOREDOXIN_2"/>
    <property type="match status" value="1"/>
</dbReference>
<keyword evidence="6" id="KW-1015">Disulfide bond</keyword>
<name>A0AAW3ZTC8_9GAMM</name>
<evidence type="ECO:0000256" key="4">
    <source>
        <dbReference type="ARBA" id="ARBA00022862"/>
    </source>
</evidence>
<dbReference type="PANTHER" id="PTHR42801:SF7">
    <property type="entry name" value="SLL1159 PROTEIN"/>
    <property type="match status" value="1"/>
</dbReference>
<dbReference type="AlphaFoldDB" id="A0AAW3ZTC8"/>
<dbReference type="InterPro" id="IPR000866">
    <property type="entry name" value="AhpC/TSA"/>
</dbReference>
<dbReference type="GO" id="GO:0005737">
    <property type="term" value="C:cytoplasm"/>
    <property type="evidence" value="ECO:0007669"/>
    <property type="project" value="TreeGrafter"/>
</dbReference>
<gene>
    <name evidence="14" type="ORF">IFO71_18025</name>
</gene>
<dbReference type="InterPro" id="IPR013766">
    <property type="entry name" value="Thioredoxin_domain"/>
</dbReference>
<dbReference type="SUPFAM" id="SSF52833">
    <property type="entry name" value="Thioredoxin-like"/>
    <property type="match status" value="1"/>
</dbReference>
<keyword evidence="3" id="KW-0575">Peroxidase</keyword>
<evidence type="ECO:0000256" key="10">
    <source>
        <dbReference type="ARBA" id="ARBA00042639"/>
    </source>
</evidence>
<protein>
    <recommendedName>
        <fullName evidence="2">thioredoxin-dependent peroxiredoxin</fullName>
        <ecNumber evidence="2">1.11.1.24</ecNumber>
    </recommendedName>
    <alternativeName>
        <fullName evidence="8">Thioredoxin peroxidase</fullName>
    </alternativeName>
    <alternativeName>
        <fullName evidence="10">Thioredoxin-dependent peroxiredoxin Bcp</fullName>
    </alternativeName>
</protein>
<organism evidence="14 15">
    <name type="scientific">Pseudomarimonas arenosa</name>
    <dbReference type="NCBI Taxonomy" id="2774145"/>
    <lineage>
        <taxon>Bacteria</taxon>
        <taxon>Pseudomonadati</taxon>
        <taxon>Pseudomonadota</taxon>
        <taxon>Gammaproteobacteria</taxon>
        <taxon>Lysobacterales</taxon>
        <taxon>Lysobacteraceae</taxon>
        <taxon>Pseudomarimonas</taxon>
    </lineage>
</organism>
<evidence type="ECO:0000256" key="5">
    <source>
        <dbReference type="ARBA" id="ARBA00023002"/>
    </source>
</evidence>
<evidence type="ECO:0000313" key="15">
    <source>
        <dbReference type="Proteomes" id="UP000613768"/>
    </source>
</evidence>
<dbReference type="Proteomes" id="UP000613768">
    <property type="component" value="Unassembled WGS sequence"/>
</dbReference>
<dbReference type="Gene3D" id="3.40.30.10">
    <property type="entry name" value="Glutaredoxin"/>
    <property type="match status" value="1"/>
</dbReference>
<dbReference type="GO" id="GO:0008379">
    <property type="term" value="F:thioredoxin peroxidase activity"/>
    <property type="evidence" value="ECO:0007669"/>
    <property type="project" value="TreeGrafter"/>
</dbReference>
<dbReference type="InterPro" id="IPR050924">
    <property type="entry name" value="Peroxiredoxin_BCP/PrxQ"/>
</dbReference>
<evidence type="ECO:0000256" key="7">
    <source>
        <dbReference type="ARBA" id="ARBA00023284"/>
    </source>
</evidence>
<comment type="catalytic activity">
    <reaction evidence="11">
        <text>a hydroperoxide + [thioredoxin]-dithiol = an alcohol + [thioredoxin]-disulfide + H2O</text>
        <dbReference type="Rhea" id="RHEA:62620"/>
        <dbReference type="Rhea" id="RHEA-COMP:10698"/>
        <dbReference type="Rhea" id="RHEA-COMP:10700"/>
        <dbReference type="ChEBI" id="CHEBI:15377"/>
        <dbReference type="ChEBI" id="CHEBI:29950"/>
        <dbReference type="ChEBI" id="CHEBI:30879"/>
        <dbReference type="ChEBI" id="CHEBI:35924"/>
        <dbReference type="ChEBI" id="CHEBI:50058"/>
        <dbReference type="EC" id="1.11.1.24"/>
    </reaction>
</comment>
<feature type="domain" description="Thioredoxin" evidence="13">
    <location>
        <begin position="39"/>
        <end position="212"/>
    </location>
</feature>
<evidence type="ECO:0000256" key="11">
    <source>
        <dbReference type="ARBA" id="ARBA00049091"/>
    </source>
</evidence>
<keyword evidence="12" id="KW-0732">Signal</keyword>
<dbReference type="PANTHER" id="PTHR42801">
    <property type="entry name" value="THIOREDOXIN-DEPENDENT PEROXIDE REDUCTASE"/>
    <property type="match status" value="1"/>
</dbReference>
<dbReference type="InterPro" id="IPR036249">
    <property type="entry name" value="Thioredoxin-like_sf"/>
</dbReference>
<feature type="signal peptide" evidence="12">
    <location>
        <begin position="1"/>
        <end position="26"/>
    </location>
</feature>
<dbReference type="RefSeq" id="WP_192031067.1">
    <property type="nucleotide sequence ID" value="NZ_JACYTR010000058.1"/>
</dbReference>
<evidence type="ECO:0000256" key="8">
    <source>
        <dbReference type="ARBA" id="ARBA00032824"/>
    </source>
</evidence>
<dbReference type="Pfam" id="PF00578">
    <property type="entry name" value="AhpC-TSA"/>
    <property type="match status" value="1"/>
</dbReference>
<dbReference type="EMBL" id="JACYTR010000058">
    <property type="protein sequence ID" value="MBD8527647.1"/>
    <property type="molecule type" value="Genomic_DNA"/>
</dbReference>
<evidence type="ECO:0000256" key="6">
    <source>
        <dbReference type="ARBA" id="ARBA00023157"/>
    </source>
</evidence>
<dbReference type="EC" id="1.11.1.24" evidence="2"/>
<dbReference type="GO" id="GO:0034599">
    <property type="term" value="P:cellular response to oxidative stress"/>
    <property type="evidence" value="ECO:0007669"/>
    <property type="project" value="TreeGrafter"/>
</dbReference>
<evidence type="ECO:0000256" key="9">
    <source>
        <dbReference type="ARBA" id="ARBA00038489"/>
    </source>
</evidence>
<sequence>MTPAIRLISLGLLALLTGLLPLAALAAEFPTDPKQVHPPLLGTPLPPAELRDRDGQPVKLAELIGKTPSVLVFYRGGWCPYCNIQLSQLRLTFPGLRELGYKLIAISPDRPESLRATLGDMPLEYTLLSDSSLSLIGALGIGFRVDDPTLEKYKGYGIDLEQASGQTHHVLPVPAVFVLDGNQIIQFHYVNPDYRIRVPGGLILEAARSVKEIKPLK</sequence>
<dbReference type="GO" id="GO:0045454">
    <property type="term" value="P:cell redox homeostasis"/>
    <property type="evidence" value="ECO:0007669"/>
    <property type="project" value="TreeGrafter"/>
</dbReference>
<comment type="similarity">
    <text evidence="9">Belongs to the peroxiredoxin family. BCP/PrxQ subfamily.</text>
</comment>
<evidence type="ECO:0000256" key="2">
    <source>
        <dbReference type="ARBA" id="ARBA00013017"/>
    </source>
</evidence>
<feature type="chain" id="PRO_5043487138" description="thioredoxin-dependent peroxiredoxin" evidence="12">
    <location>
        <begin position="27"/>
        <end position="217"/>
    </location>
</feature>
<evidence type="ECO:0000256" key="3">
    <source>
        <dbReference type="ARBA" id="ARBA00022559"/>
    </source>
</evidence>
<keyword evidence="15" id="KW-1185">Reference proteome</keyword>
<reference evidence="14 15" key="1">
    <citation type="submission" date="2020-09" db="EMBL/GenBank/DDBJ databases">
        <title>Pseudoxanthomonas sp. CAU 1598 isolated from sand of Yaerae Beach.</title>
        <authorList>
            <person name="Kim W."/>
        </authorList>
    </citation>
    <scope>NUCLEOTIDE SEQUENCE [LARGE SCALE GENOMIC DNA]</scope>
    <source>
        <strain evidence="14 15">CAU 1598</strain>
    </source>
</reference>
<evidence type="ECO:0000256" key="1">
    <source>
        <dbReference type="ARBA" id="ARBA00003330"/>
    </source>
</evidence>
<keyword evidence="5" id="KW-0560">Oxidoreductase</keyword>
<keyword evidence="7" id="KW-0676">Redox-active center</keyword>